<dbReference type="SMART" id="SM00862">
    <property type="entry name" value="Trans_reg_C"/>
    <property type="match status" value="1"/>
</dbReference>
<reference evidence="10 11" key="1">
    <citation type="submission" date="2011-06" db="EMBL/GenBank/DDBJ databases">
        <title>Genomic sequence of Methylobacter tundripaludum SV96.</title>
        <authorList>
            <consortium name="US DOE Joint Genome Institute"/>
            <person name="Lucas S."/>
            <person name="Han J."/>
            <person name="Lapidus A."/>
            <person name="Cheng J.-F."/>
            <person name="Goodwin L."/>
            <person name="Pitluck S."/>
            <person name="Held B."/>
            <person name="Detter J.C."/>
            <person name="Han C."/>
            <person name="Tapia R."/>
            <person name="Land M."/>
            <person name="Hauser L."/>
            <person name="Kyrpides N."/>
            <person name="Ivanova N."/>
            <person name="Ovchinnikova G."/>
            <person name="Pagani I."/>
            <person name="Klotz M.G."/>
            <person name="Dispirito A.A."/>
            <person name="Murrell J.C."/>
            <person name="Dunfield P."/>
            <person name="Kalyuzhnaya M.G."/>
            <person name="Svenning M."/>
            <person name="Trotsenko Y.A."/>
            <person name="Stein L.Y."/>
            <person name="Woyke T."/>
        </authorList>
    </citation>
    <scope>NUCLEOTIDE SEQUENCE [LARGE SCALE GENOMIC DNA]</scope>
    <source>
        <strain evidence="11">ATCC BAA-1195 / DSM 17260 / SV96</strain>
    </source>
</reference>
<dbReference type="EMBL" id="JH109152">
    <property type="protein sequence ID" value="EGW23483.1"/>
    <property type="molecule type" value="Genomic_DNA"/>
</dbReference>
<feature type="DNA-binding region" description="OmpR/PhoB-type" evidence="7">
    <location>
        <begin position="125"/>
        <end position="224"/>
    </location>
</feature>
<evidence type="ECO:0000259" key="9">
    <source>
        <dbReference type="PROSITE" id="PS51755"/>
    </source>
</evidence>
<dbReference type="HOGENOM" id="CLU_000445_30_4_6"/>
<evidence type="ECO:0000256" key="1">
    <source>
        <dbReference type="ARBA" id="ARBA00022553"/>
    </source>
</evidence>
<dbReference type="SMART" id="SM00448">
    <property type="entry name" value="REC"/>
    <property type="match status" value="1"/>
</dbReference>
<dbReference type="InterPro" id="IPR039420">
    <property type="entry name" value="WalR-like"/>
</dbReference>
<dbReference type="InterPro" id="IPR001867">
    <property type="entry name" value="OmpR/PhoB-type_DNA-bd"/>
</dbReference>
<keyword evidence="1 6" id="KW-0597">Phosphoprotein</keyword>
<proteinExistence type="predicted"/>
<dbReference type="SUPFAM" id="SSF52172">
    <property type="entry name" value="CheY-like"/>
    <property type="match status" value="1"/>
</dbReference>
<evidence type="ECO:0000313" key="10">
    <source>
        <dbReference type="EMBL" id="EGW23483.1"/>
    </source>
</evidence>
<dbReference type="InterPro" id="IPR011006">
    <property type="entry name" value="CheY-like_superfamily"/>
</dbReference>
<dbReference type="OrthoDB" id="9796655at2"/>
<dbReference type="PANTHER" id="PTHR48111">
    <property type="entry name" value="REGULATOR OF RPOS"/>
    <property type="match status" value="1"/>
</dbReference>
<keyword evidence="4 7" id="KW-0238">DNA-binding</keyword>
<gene>
    <name evidence="10" type="ORF">Mettu_2339</name>
</gene>
<dbReference type="Gene3D" id="3.40.50.2300">
    <property type="match status" value="1"/>
</dbReference>
<evidence type="ECO:0000313" key="11">
    <source>
        <dbReference type="Proteomes" id="UP000004664"/>
    </source>
</evidence>
<evidence type="ECO:0000256" key="2">
    <source>
        <dbReference type="ARBA" id="ARBA00023012"/>
    </source>
</evidence>
<keyword evidence="3" id="KW-0805">Transcription regulation</keyword>
<dbReference type="GO" id="GO:0005829">
    <property type="term" value="C:cytosol"/>
    <property type="evidence" value="ECO:0007669"/>
    <property type="project" value="TreeGrafter"/>
</dbReference>
<dbReference type="eggNOG" id="COG0745">
    <property type="taxonomic scope" value="Bacteria"/>
</dbReference>
<evidence type="ECO:0000256" key="5">
    <source>
        <dbReference type="ARBA" id="ARBA00023163"/>
    </source>
</evidence>
<keyword evidence="5" id="KW-0804">Transcription</keyword>
<dbReference type="STRING" id="697282.Mettu_2339"/>
<dbReference type="GO" id="GO:0000976">
    <property type="term" value="F:transcription cis-regulatory region binding"/>
    <property type="evidence" value="ECO:0007669"/>
    <property type="project" value="TreeGrafter"/>
</dbReference>
<evidence type="ECO:0000256" key="3">
    <source>
        <dbReference type="ARBA" id="ARBA00023015"/>
    </source>
</evidence>
<evidence type="ECO:0000256" key="6">
    <source>
        <dbReference type="PROSITE-ProRule" id="PRU00169"/>
    </source>
</evidence>
<dbReference type="PROSITE" id="PS50110">
    <property type="entry name" value="RESPONSE_REGULATORY"/>
    <property type="match status" value="1"/>
</dbReference>
<dbReference type="SUPFAM" id="SSF46894">
    <property type="entry name" value="C-terminal effector domain of the bipartite response regulators"/>
    <property type="match status" value="1"/>
</dbReference>
<dbReference type="PANTHER" id="PTHR48111:SF1">
    <property type="entry name" value="TWO-COMPONENT RESPONSE REGULATOR ORR33"/>
    <property type="match status" value="1"/>
</dbReference>
<dbReference type="InterPro" id="IPR016032">
    <property type="entry name" value="Sig_transdc_resp-reg_C-effctor"/>
</dbReference>
<dbReference type="GO" id="GO:0032993">
    <property type="term" value="C:protein-DNA complex"/>
    <property type="evidence" value="ECO:0007669"/>
    <property type="project" value="TreeGrafter"/>
</dbReference>
<dbReference type="Pfam" id="PF00072">
    <property type="entry name" value="Response_reg"/>
    <property type="match status" value="1"/>
</dbReference>
<dbReference type="InterPro" id="IPR036388">
    <property type="entry name" value="WH-like_DNA-bd_sf"/>
</dbReference>
<evidence type="ECO:0000256" key="4">
    <source>
        <dbReference type="ARBA" id="ARBA00023125"/>
    </source>
</evidence>
<evidence type="ECO:0000256" key="7">
    <source>
        <dbReference type="PROSITE-ProRule" id="PRU01091"/>
    </source>
</evidence>
<dbReference type="InterPro" id="IPR001789">
    <property type="entry name" value="Sig_transdc_resp-reg_receiver"/>
</dbReference>
<dbReference type="GO" id="GO:0006355">
    <property type="term" value="P:regulation of DNA-templated transcription"/>
    <property type="evidence" value="ECO:0007669"/>
    <property type="project" value="InterPro"/>
</dbReference>
<keyword evidence="11" id="KW-1185">Reference proteome</keyword>
<keyword evidence="2" id="KW-0902">Two-component regulatory system</keyword>
<dbReference type="AlphaFoldDB" id="G3IXS4"/>
<dbReference type="PROSITE" id="PS51755">
    <property type="entry name" value="OMPR_PHOB"/>
    <property type="match status" value="1"/>
</dbReference>
<dbReference type="GO" id="GO:0000156">
    <property type="term" value="F:phosphorelay response regulator activity"/>
    <property type="evidence" value="ECO:0007669"/>
    <property type="project" value="TreeGrafter"/>
</dbReference>
<dbReference type="RefSeq" id="WP_006891699.1">
    <property type="nucleotide sequence ID" value="NZ_JH109152.1"/>
</dbReference>
<dbReference type="Proteomes" id="UP000004664">
    <property type="component" value="Unassembled WGS sequence"/>
</dbReference>
<evidence type="ECO:0000259" key="8">
    <source>
        <dbReference type="PROSITE" id="PS50110"/>
    </source>
</evidence>
<feature type="domain" description="OmpR/PhoB-type" evidence="9">
    <location>
        <begin position="125"/>
        <end position="224"/>
    </location>
</feature>
<feature type="modified residue" description="4-aspartylphosphate" evidence="6">
    <location>
        <position position="55"/>
    </location>
</feature>
<protein>
    <submittedName>
        <fullName evidence="10">Two component transcriptional regulator, winged helix family</fullName>
    </submittedName>
</protein>
<accession>G3IXS4</accession>
<feature type="domain" description="Response regulatory" evidence="8">
    <location>
        <begin position="6"/>
        <end position="120"/>
    </location>
</feature>
<sequence>MATLLNIIVVEDHEALREVTVQALRGEGHQVIGVDCAEALADQLGVMPVDLMVVDLNLPGEDGISLTRRIRQSQPDIGIVMVTARGELAEKMDGYQSGADIYLTKPVSLDELTAAIHALARRIKRPAYGTPVLRLDVHKLSLAGKTGEVGLTAYEAAMLGAFTRAPGRRLENWQLIELLGKTEADYSKASLEVQIFRLRKKLAQASAETQSIKVLRLLGYQLCVQVEMI</sequence>
<dbReference type="Gene3D" id="1.10.10.10">
    <property type="entry name" value="Winged helix-like DNA-binding domain superfamily/Winged helix DNA-binding domain"/>
    <property type="match status" value="1"/>
</dbReference>
<dbReference type="Pfam" id="PF00486">
    <property type="entry name" value="Trans_reg_C"/>
    <property type="match status" value="1"/>
</dbReference>
<name>G3IXS4_METTV</name>
<organism evidence="10 11">
    <name type="scientific">Methylobacter tundripaludum (strain ATCC BAA-1195 / DSM 17260 / SV96)</name>
    <dbReference type="NCBI Taxonomy" id="697282"/>
    <lineage>
        <taxon>Bacteria</taxon>
        <taxon>Pseudomonadati</taxon>
        <taxon>Pseudomonadota</taxon>
        <taxon>Gammaproteobacteria</taxon>
        <taxon>Methylococcales</taxon>
        <taxon>Methylococcaceae</taxon>
        <taxon>Methylobacter</taxon>
    </lineage>
</organism>